<dbReference type="Proteomes" id="UP001596540">
    <property type="component" value="Unassembled WGS sequence"/>
</dbReference>
<proteinExistence type="predicted"/>
<feature type="domain" description="FAD-binding PCMH-type" evidence="5">
    <location>
        <begin position="42"/>
        <end position="220"/>
    </location>
</feature>
<protein>
    <submittedName>
        <fullName evidence="6">FAD-binding oxidoreductase</fullName>
    </submittedName>
</protein>
<dbReference type="InterPro" id="IPR016169">
    <property type="entry name" value="FAD-bd_PCMH_sub2"/>
</dbReference>
<keyword evidence="4" id="KW-0560">Oxidoreductase</keyword>
<evidence type="ECO:0000259" key="5">
    <source>
        <dbReference type="PROSITE" id="PS51387"/>
    </source>
</evidence>
<reference evidence="7" key="1">
    <citation type="journal article" date="2019" name="Int. J. Syst. Evol. Microbiol.">
        <title>The Global Catalogue of Microorganisms (GCM) 10K type strain sequencing project: providing services to taxonomists for standard genome sequencing and annotation.</title>
        <authorList>
            <consortium name="The Broad Institute Genomics Platform"/>
            <consortium name="The Broad Institute Genome Sequencing Center for Infectious Disease"/>
            <person name="Wu L."/>
            <person name="Ma J."/>
        </authorList>
    </citation>
    <scope>NUCLEOTIDE SEQUENCE [LARGE SCALE GENOMIC DNA]</scope>
    <source>
        <strain evidence="7">CGMCC 4.7382</strain>
    </source>
</reference>
<organism evidence="6 7">
    <name type="scientific">Marinactinospora rubrisoli</name>
    <dbReference type="NCBI Taxonomy" id="2715399"/>
    <lineage>
        <taxon>Bacteria</taxon>
        <taxon>Bacillati</taxon>
        <taxon>Actinomycetota</taxon>
        <taxon>Actinomycetes</taxon>
        <taxon>Streptosporangiales</taxon>
        <taxon>Nocardiopsidaceae</taxon>
        <taxon>Marinactinospora</taxon>
    </lineage>
</organism>
<evidence type="ECO:0000256" key="3">
    <source>
        <dbReference type="ARBA" id="ARBA00022827"/>
    </source>
</evidence>
<accession>A0ABW2KJT3</accession>
<dbReference type="InterPro" id="IPR016164">
    <property type="entry name" value="FAD-linked_Oxase-like_C"/>
</dbReference>
<dbReference type="Gene3D" id="3.30.465.10">
    <property type="match status" value="1"/>
</dbReference>
<evidence type="ECO:0000313" key="7">
    <source>
        <dbReference type="Proteomes" id="UP001596540"/>
    </source>
</evidence>
<dbReference type="Pfam" id="PF02913">
    <property type="entry name" value="FAD-oxidase_C"/>
    <property type="match status" value="1"/>
</dbReference>
<dbReference type="InterPro" id="IPR036318">
    <property type="entry name" value="FAD-bd_PCMH-like_sf"/>
</dbReference>
<dbReference type="InterPro" id="IPR006094">
    <property type="entry name" value="Oxid_FAD_bind_N"/>
</dbReference>
<comment type="cofactor">
    <cofactor evidence="1">
        <name>FAD</name>
        <dbReference type="ChEBI" id="CHEBI:57692"/>
    </cofactor>
</comment>
<dbReference type="InterPro" id="IPR016166">
    <property type="entry name" value="FAD-bd_PCMH"/>
</dbReference>
<sequence length="432" mass="42413">MGETAGAHGSIPRGGTAAAGAALAAAAPGRAEVRAGSAADAVGGVRPGYVAEPGDAAAAAAVLRAAAEHGLAVVPRGNGTKIDWGNPPRRCDLVLATTALTEIEHAVGDLVVRVGAGVGTAELQATLESAGQRLSVDTVVPGSTVGGMIATGLSGPRRILHGPLRDLVIGMTVLRADGVAARSGGAVVKNVAGYDLAKLHTGAYGTLGVITSVTFRLHPVPPALRLLRATVPDPGALRDAAAAVLHSPTVPSAVELDWPADGEPELAVLLEGTAAGLAARGAAVAAVLPEPPRAADALPAGWGALPGAPGDTLVRLVAPVPEAVRVAGTVRETGRARGVPVAVRGSLGAGVLHAALPGDAAPEAVAAVVAGARAALDGTPGGSVTVPHAAAPVRAAGLDLWGAVPGAALMRAIKDRFDPDHRLSPGRLMEGI</sequence>
<evidence type="ECO:0000256" key="1">
    <source>
        <dbReference type="ARBA" id="ARBA00001974"/>
    </source>
</evidence>
<dbReference type="PROSITE" id="PS51387">
    <property type="entry name" value="FAD_PCMH"/>
    <property type="match status" value="1"/>
</dbReference>
<dbReference type="Pfam" id="PF01565">
    <property type="entry name" value="FAD_binding_4"/>
    <property type="match status" value="1"/>
</dbReference>
<keyword evidence="2" id="KW-0285">Flavoprotein</keyword>
<dbReference type="RefSeq" id="WP_379872246.1">
    <property type="nucleotide sequence ID" value="NZ_JBHTBH010000008.1"/>
</dbReference>
<name>A0ABW2KJT3_9ACTN</name>
<evidence type="ECO:0000256" key="4">
    <source>
        <dbReference type="ARBA" id="ARBA00023002"/>
    </source>
</evidence>
<dbReference type="EMBL" id="JBHTBH010000008">
    <property type="protein sequence ID" value="MFC7329600.1"/>
    <property type="molecule type" value="Genomic_DNA"/>
</dbReference>
<dbReference type="InterPro" id="IPR004113">
    <property type="entry name" value="FAD-bd_oxidored_4_C"/>
</dbReference>
<dbReference type="PANTHER" id="PTHR11748:SF103">
    <property type="entry name" value="GLYCOLATE OXIDASE SUBUNIT GLCE"/>
    <property type="match status" value="1"/>
</dbReference>
<keyword evidence="7" id="KW-1185">Reference proteome</keyword>
<comment type="caution">
    <text evidence="6">The sequence shown here is derived from an EMBL/GenBank/DDBJ whole genome shotgun (WGS) entry which is preliminary data.</text>
</comment>
<evidence type="ECO:0000313" key="6">
    <source>
        <dbReference type="EMBL" id="MFC7329600.1"/>
    </source>
</evidence>
<evidence type="ECO:0000256" key="2">
    <source>
        <dbReference type="ARBA" id="ARBA00022630"/>
    </source>
</evidence>
<dbReference type="SUPFAM" id="SSF55103">
    <property type="entry name" value="FAD-linked oxidases, C-terminal domain"/>
    <property type="match status" value="1"/>
</dbReference>
<dbReference type="SUPFAM" id="SSF56176">
    <property type="entry name" value="FAD-binding/transporter-associated domain-like"/>
    <property type="match status" value="1"/>
</dbReference>
<dbReference type="PANTHER" id="PTHR11748">
    <property type="entry name" value="D-LACTATE DEHYDROGENASE"/>
    <property type="match status" value="1"/>
</dbReference>
<keyword evidence="3" id="KW-0274">FAD</keyword>
<gene>
    <name evidence="6" type="ORF">ACFQRF_17865</name>
</gene>